<gene>
    <name evidence="2" type="ORF">RQ831_19355</name>
</gene>
<evidence type="ECO:0000313" key="3">
    <source>
        <dbReference type="Proteomes" id="UP001258945"/>
    </source>
</evidence>
<comment type="caution">
    <text evidence="2">The sequence shown here is derived from an EMBL/GenBank/DDBJ whole genome shotgun (WGS) entry which is preliminary data.</text>
</comment>
<reference evidence="2 3" key="1">
    <citation type="journal article" date="2019" name="Microb. Pathog.">
        <title>Comparison of VITEK 2, MALDI-TOF MS, 16S rRNA gene sequencing, and whole-genome sequencing for identification of Roseomonas mucosa.</title>
        <authorList>
            <person name="Rudolph W.W."/>
            <person name="Gunzer F."/>
            <person name="Trauth M."/>
            <person name="Bunk B."/>
            <person name="Bigge R."/>
            <person name="Schrottner P."/>
        </authorList>
    </citation>
    <scope>NUCLEOTIDE SEQUENCE [LARGE SCALE GENOMIC DNA]</scope>
    <source>
        <strain evidence="2 3">DSM 103800</strain>
    </source>
</reference>
<name>A0ABU3MJL9_9PROT</name>
<dbReference type="Proteomes" id="UP001258945">
    <property type="component" value="Unassembled WGS sequence"/>
</dbReference>
<dbReference type="RefSeq" id="WP_314284446.1">
    <property type="nucleotide sequence ID" value="NZ_JAVVDO010000046.1"/>
</dbReference>
<sequence length="87" mass="9358">MKRSVVTPKTGKTGSPAQAKSAGTVVYGAARSQGYVVGVAKYGVATRRRAEASQRHDAERAAEMLDDVRARGEKLSRRIDGLLQRLS</sequence>
<evidence type="ECO:0000256" key="1">
    <source>
        <dbReference type="SAM" id="MobiDB-lite"/>
    </source>
</evidence>
<organism evidence="2 3">
    <name type="scientific">Roseomonas gilardii</name>
    <dbReference type="NCBI Taxonomy" id="257708"/>
    <lineage>
        <taxon>Bacteria</taxon>
        <taxon>Pseudomonadati</taxon>
        <taxon>Pseudomonadota</taxon>
        <taxon>Alphaproteobacteria</taxon>
        <taxon>Acetobacterales</taxon>
        <taxon>Roseomonadaceae</taxon>
        <taxon>Roseomonas</taxon>
    </lineage>
</organism>
<feature type="region of interest" description="Disordered" evidence="1">
    <location>
        <begin position="1"/>
        <end position="22"/>
    </location>
</feature>
<dbReference type="EMBL" id="JAVVDO010000046">
    <property type="protein sequence ID" value="MDT8333214.1"/>
    <property type="molecule type" value="Genomic_DNA"/>
</dbReference>
<proteinExistence type="predicted"/>
<evidence type="ECO:0008006" key="4">
    <source>
        <dbReference type="Google" id="ProtNLM"/>
    </source>
</evidence>
<accession>A0ABU3MJL9</accession>
<keyword evidence="3" id="KW-1185">Reference proteome</keyword>
<protein>
    <recommendedName>
        <fullName evidence="4">Transposase</fullName>
    </recommendedName>
</protein>
<evidence type="ECO:0000313" key="2">
    <source>
        <dbReference type="EMBL" id="MDT8333214.1"/>
    </source>
</evidence>